<dbReference type="GO" id="GO:0016020">
    <property type="term" value="C:membrane"/>
    <property type="evidence" value="ECO:0007669"/>
    <property type="project" value="UniProtKB-SubCell"/>
</dbReference>
<feature type="transmembrane region" description="Helical" evidence="10">
    <location>
        <begin position="180"/>
        <end position="199"/>
    </location>
</feature>
<sequence length="1589" mass="174494">MDAATPPQTVLWSSPQVDGQTKRLWLDERIFPFYAAAISLFVLLLRAIWTSKTIRHLRGLNVASEEPAPVGGFIERRGGITIFLFKWARLDAVLALFAVILWSTIRSGRLRDWVSIANIVCLDYVTALAIANVFANSRLSQKLSLHLTLVTFTWLMVYAYRDVWPLMTFTLQPKDSEEGALLWVKIALAAFIGVIEPFLEPYPYVPSGPVRAEEPSPEDTASLFSFLTFLWLDPTIRRAYHTSHLTTDELPPLSDGDATKTLIKRAFPVMDPFSGAKPRHLIWAYIQIFRKSLAIQSTMLVFYALANIAVPIGTNRLLNYIETEGKDAVVKPWVWILWMGGGPIVQTVAMQCYLYFATRTLVQIESIVTSLVFDHALRMRIKAETSEKTAAPEVAVPTVAPATGPEQAAEDDGDEGGDSDTVHSRATTGASPAPADAASTATSATAAAPGTQTKGTESQRGDAKDSPKAAAAPVGSNLTGKINNLVTSDLANVTAGRNFLYIALEAPLQFTLGMVFLYSVLGWSAFVGLAVMVALMPVPAWVTTRLQGVQIDRMKASDARVQSVTEMVSVLRMVKLFGWEPRVKDNIAKAREDELNYIWKRKILNTSSNCINHIIPLMHMIVTYAVYTAVMKQKLTASIVFSSMTAFDMIRGQIFRITFMLPTFVNANVSLGRIGDFLRKTELLDEFTDSARETVADASEAHRSDIGFGRANFSWTDEKDDGSVTPSRQTFRLRIDDEVYFKKGAFNLVIGPTGSGKTSVLMALLGEMHYIPLGPDSWKSLPREGGVAYAAQESWVLNETIKANILFGAPFDEERYKKVVYQCGLTRDLSMFEAGDETEVGEKGLTLSGGQKARVTLARAVYSRAETLLLDDVLAALDVHTARWIVNKCFKGDLVRGRTVLLVTHNVALASPLTEFVVSLRDGHIVSQGSVSEALQKDPQLEEEYKHEEEVIELDENEESASGIPDPSDPGVPDKKDGKLVVAEEMEVGHVGWEAFKLYLQGLGGKYPFLFWLQFTSGQALVELFTVLELWWLGYWAAQYALRDPSDIHVDYYLGIYCAFVGVVILANVYSQIVWAFATLRASRSIHAQLVKSLLGSTFRWLDVTPTSRITARCTQDIQAVDSMMPSCFYSNFSMALACIVKLGVVLTFTPLFSLPAVFVIAFGAFLGQVYMKAQLSIKREMSTAKAPVLGAFGGAVAGLSSIRAYHAQDAFRNMLHQRIDRYTRGARSFYNVYRWIGIRLDVLGQAFTAAIAVYLVYGPLRTNASVVGFTLTQAAGFSELILWFMYLYNEFEINGNSLERIKQYLDIEHEPESKPDGVPPAYWPSSGDLRVEKLSARYSADGPVVLQDVSFHAKAGERIGIVGRTGSGKSTLTLALLRCIPTGGTVLYDGLDTKAVNLDALRASVTIIPQVPELLAGTLRHNLDMLGEHDDAALHSALRAAGLYALHGRADAAGPGARLTLDTPVAGGGANLSVGERQVVALARAVVRASKLLVLDEATSAIDYETDAVIQAALRTALARDVTVITVAHRLQTIMDYDKIMVLDAGRLVEYDAPLALLRTEGSFLRALVDESADRDALYAMAEGKAQL</sequence>
<dbReference type="Gene3D" id="1.20.1560.10">
    <property type="entry name" value="ABC transporter type 1, transmembrane domain"/>
    <property type="match status" value="2"/>
</dbReference>
<dbReference type="PANTHER" id="PTHR24223">
    <property type="entry name" value="ATP-BINDING CASSETTE SUB-FAMILY C"/>
    <property type="match status" value="1"/>
</dbReference>
<dbReference type="Proteomes" id="UP000703269">
    <property type="component" value="Unassembled WGS sequence"/>
</dbReference>
<reference evidence="13 14" key="1">
    <citation type="submission" date="2021-08" db="EMBL/GenBank/DDBJ databases">
        <title>Draft Genome Sequence of Phanerochaete sordida strain YK-624.</title>
        <authorList>
            <person name="Mori T."/>
            <person name="Dohra H."/>
            <person name="Suzuki T."/>
            <person name="Kawagishi H."/>
            <person name="Hirai H."/>
        </authorList>
    </citation>
    <scope>NUCLEOTIDE SEQUENCE [LARGE SCALE GENOMIC DNA]</scope>
    <source>
        <strain evidence="13 14">YK-624</strain>
    </source>
</reference>
<keyword evidence="8 10" id="KW-0472">Membrane</keyword>
<keyword evidence="5" id="KW-0547">Nucleotide-binding</keyword>
<feature type="transmembrane region" description="Helical" evidence="10">
    <location>
        <begin position="143"/>
        <end position="160"/>
    </location>
</feature>
<dbReference type="PANTHER" id="PTHR24223:SF356">
    <property type="entry name" value="ATP-BINDING CASSETTE TRANSPORTER ABC4"/>
    <property type="match status" value="1"/>
</dbReference>
<evidence type="ECO:0000256" key="3">
    <source>
        <dbReference type="ARBA" id="ARBA00022692"/>
    </source>
</evidence>
<dbReference type="FunFam" id="3.40.50.300:FF:000838">
    <property type="entry name" value="ABC multidrug transporter (Eurofung)"/>
    <property type="match status" value="1"/>
</dbReference>
<dbReference type="GO" id="GO:0140359">
    <property type="term" value="F:ABC-type transporter activity"/>
    <property type="evidence" value="ECO:0007669"/>
    <property type="project" value="InterPro"/>
</dbReference>
<dbReference type="InterPro" id="IPR036640">
    <property type="entry name" value="ABC1_TM_sf"/>
</dbReference>
<accession>A0A9P3LAC5</accession>
<evidence type="ECO:0000256" key="10">
    <source>
        <dbReference type="SAM" id="Phobius"/>
    </source>
</evidence>
<keyword evidence="14" id="KW-1185">Reference proteome</keyword>
<feature type="transmembrane region" description="Helical" evidence="10">
    <location>
        <begin position="333"/>
        <end position="356"/>
    </location>
</feature>
<keyword evidence="3 10" id="KW-0812">Transmembrane</keyword>
<dbReference type="CDD" id="cd03250">
    <property type="entry name" value="ABCC_MRP_domain1"/>
    <property type="match status" value="1"/>
</dbReference>
<dbReference type="InterPro" id="IPR050173">
    <property type="entry name" value="ABC_transporter_C-like"/>
</dbReference>
<dbReference type="PROSITE" id="PS00211">
    <property type="entry name" value="ABC_TRANSPORTER_1"/>
    <property type="match status" value="2"/>
</dbReference>
<feature type="compositionally biased region" description="Acidic residues" evidence="9">
    <location>
        <begin position="408"/>
        <end position="418"/>
    </location>
</feature>
<feature type="transmembrane region" description="Helical" evidence="10">
    <location>
        <begin position="499"/>
        <end position="519"/>
    </location>
</feature>
<feature type="domain" description="ABC transporter" evidence="11">
    <location>
        <begin position="1330"/>
        <end position="1571"/>
    </location>
</feature>
<dbReference type="OrthoDB" id="6500128at2759"/>
<dbReference type="InterPro" id="IPR003439">
    <property type="entry name" value="ABC_transporter-like_ATP-bd"/>
</dbReference>
<feature type="region of interest" description="Disordered" evidence="9">
    <location>
        <begin position="387"/>
        <end position="474"/>
    </location>
</feature>
<comment type="caution">
    <text evidence="13">The sequence shown here is derived from an EMBL/GenBank/DDBJ whole genome shotgun (WGS) entry which is preliminary data.</text>
</comment>
<feature type="compositionally biased region" description="Low complexity" evidence="9">
    <location>
        <begin position="389"/>
        <end position="403"/>
    </location>
</feature>
<dbReference type="FunFam" id="1.20.1560.10:FF:000013">
    <property type="entry name" value="ABC transporter C family member 2"/>
    <property type="match status" value="1"/>
</dbReference>
<evidence type="ECO:0000256" key="4">
    <source>
        <dbReference type="ARBA" id="ARBA00022737"/>
    </source>
</evidence>
<evidence type="ECO:0000256" key="7">
    <source>
        <dbReference type="ARBA" id="ARBA00022989"/>
    </source>
</evidence>
<feature type="transmembrane region" description="Helical" evidence="10">
    <location>
        <begin position="30"/>
        <end position="49"/>
    </location>
</feature>
<keyword evidence="2" id="KW-0813">Transport</keyword>
<dbReference type="InterPro" id="IPR003593">
    <property type="entry name" value="AAA+_ATPase"/>
</dbReference>
<dbReference type="Pfam" id="PF00005">
    <property type="entry name" value="ABC_tran"/>
    <property type="match status" value="2"/>
</dbReference>
<organism evidence="13 14">
    <name type="scientific">Phanerochaete sordida</name>
    <dbReference type="NCBI Taxonomy" id="48140"/>
    <lineage>
        <taxon>Eukaryota</taxon>
        <taxon>Fungi</taxon>
        <taxon>Dikarya</taxon>
        <taxon>Basidiomycota</taxon>
        <taxon>Agaricomycotina</taxon>
        <taxon>Agaricomycetes</taxon>
        <taxon>Polyporales</taxon>
        <taxon>Phanerochaetaceae</taxon>
        <taxon>Phanerochaete</taxon>
    </lineage>
</organism>
<protein>
    <submittedName>
        <fullName evidence="13">Multidrug resistance-associated ABC transporter</fullName>
    </submittedName>
</protein>
<feature type="transmembrane region" description="Helical" evidence="10">
    <location>
        <begin position="1009"/>
        <end position="1032"/>
    </location>
</feature>
<feature type="transmembrane region" description="Helical" evidence="10">
    <location>
        <begin position="610"/>
        <end position="630"/>
    </location>
</feature>
<dbReference type="InterPro" id="IPR027417">
    <property type="entry name" value="P-loop_NTPase"/>
</dbReference>
<dbReference type="EMBL" id="BPQB01000004">
    <property type="protein sequence ID" value="GJE86637.1"/>
    <property type="molecule type" value="Genomic_DNA"/>
</dbReference>
<dbReference type="SUPFAM" id="SSF52540">
    <property type="entry name" value="P-loop containing nucleoside triphosphate hydrolases"/>
    <property type="match status" value="2"/>
</dbReference>
<proteinExistence type="predicted"/>
<keyword evidence="4" id="KW-0677">Repeat</keyword>
<dbReference type="CDD" id="cd18604">
    <property type="entry name" value="ABC_6TM_VMR1_D2_like"/>
    <property type="match status" value="1"/>
</dbReference>
<evidence type="ECO:0000256" key="5">
    <source>
        <dbReference type="ARBA" id="ARBA00022741"/>
    </source>
</evidence>
<dbReference type="Pfam" id="PF00664">
    <property type="entry name" value="ABC_membrane"/>
    <property type="match status" value="2"/>
</dbReference>
<feature type="domain" description="ABC transmembrane type-1" evidence="12">
    <location>
        <begin position="299"/>
        <end position="666"/>
    </location>
</feature>
<evidence type="ECO:0000256" key="9">
    <source>
        <dbReference type="SAM" id="MobiDB-lite"/>
    </source>
</evidence>
<feature type="transmembrane region" description="Helical" evidence="10">
    <location>
        <begin position="113"/>
        <end position="131"/>
    </location>
</feature>
<dbReference type="InterPro" id="IPR011527">
    <property type="entry name" value="ABC1_TM_dom"/>
</dbReference>
<feature type="compositionally biased region" description="Basic and acidic residues" evidence="9">
    <location>
        <begin position="457"/>
        <end position="467"/>
    </location>
</feature>
<gene>
    <name evidence="13" type="ORF">PsYK624_027180</name>
</gene>
<evidence type="ECO:0000256" key="8">
    <source>
        <dbReference type="ARBA" id="ARBA00023136"/>
    </source>
</evidence>
<evidence type="ECO:0000256" key="1">
    <source>
        <dbReference type="ARBA" id="ARBA00004141"/>
    </source>
</evidence>
<dbReference type="InterPro" id="IPR017871">
    <property type="entry name" value="ABC_transporter-like_CS"/>
</dbReference>
<keyword evidence="7 10" id="KW-1133">Transmembrane helix</keyword>
<dbReference type="SUPFAM" id="SSF90123">
    <property type="entry name" value="ABC transporter transmembrane region"/>
    <property type="match status" value="2"/>
</dbReference>
<feature type="transmembrane region" description="Helical" evidence="10">
    <location>
        <begin position="1243"/>
        <end position="1261"/>
    </location>
</feature>
<dbReference type="GO" id="GO:0005524">
    <property type="term" value="F:ATP binding"/>
    <property type="evidence" value="ECO:0007669"/>
    <property type="project" value="UniProtKB-KW"/>
</dbReference>
<dbReference type="SMART" id="SM00382">
    <property type="entry name" value="AAA"/>
    <property type="match status" value="2"/>
</dbReference>
<dbReference type="PROSITE" id="PS50893">
    <property type="entry name" value="ABC_TRANSPORTER_2"/>
    <property type="match status" value="2"/>
</dbReference>
<keyword evidence="6" id="KW-0067">ATP-binding</keyword>
<feature type="region of interest" description="Disordered" evidence="9">
    <location>
        <begin position="954"/>
        <end position="975"/>
    </location>
</feature>
<name>A0A9P3LAC5_9APHY</name>
<feature type="transmembrane region" description="Helical" evidence="10">
    <location>
        <begin position="1267"/>
        <end position="1289"/>
    </location>
</feature>
<evidence type="ECO:0000259" key="11">
    <source>
        <dbReference type="PROSITE" id="PS50893"/>
    </source>
</evidence>
<feature type="domain" description="ABC transmembrane type-1" evidence="12">
    <location>
        <begin position="1020"/>
        <end position="1293"/>
    </location>
</feature>
<feature type="compositionally biased region" description="Low complexity" evidence="9">
    <location>
        <begin position="426"/>
        <end position="451"/>
    </location>
</feature>
<dbReference type="CDD" id="cd03244">
    <property type="entry name" value="ABCC_MRP_domain2"/>
    <property type="match status" value="1"/>
</dbReference>
<dbReference type="PROSITE" id="PS50929">
    <property type="entry name" value="ABC_TM1F"/>
    <property type="match status" value="2"/>
</dbReference>
<comment type="subcellular location">
    <subcellularLocation>
        <location evidence="1">Membrane</location>
        <topology evidence="1">Multi-pass membrane protein</topology>
    </subcellularLocation>
</comment>
<evidence type="ECO:0000259" key="12">
    <source>
        <dbReference type="PROSITE" id="PS50929"/>
    </source>
</evidence>
<dbReference type="GO" id="GO:0016887">
    <property type="term" value="F:ATP hydrolysis activity"/>
    <property type="evidence" value="ECO:0007669"/>
    <property type="project" value="InterPro"/>
</dbReference>
<dbReference type="Gene3D" id="3.40.50.300">
    <property type="entry name" value="P-loop containing nucleotide triphosphate hydrolases"/>
    <property type="match status" value="2"/>
</dbReference>
<evidence type="ECO:0000256" key="2">
    <source>
        <dbReference type="ARBA" id="ARBA00022448"/>
    </source>
</evidence>
<feature type="transmembrane region" description="Helical" evidence="10">
    <location>
        <begin position="293"/>
        <end position="313"/>
    </location>
</feature>
<evidence type="ECO:0000313" key="13">
    <source>
        <dbReference type="EMBL" id="GJE86637.1"/>
    </source>
</evidence>
<evidence type="ECO:0000313" key="14">
    <source>
        <dbReference type="Proteomes" id="UP000703269"/>
    </source>
</evidence>
<feature type="transmembrane region" description="Helical" evidence="10">
    <location>
        <begin position="1153"/>
        <end position="1172"/>
    </location>
</feature>
<evidence type="ECO:0000256" key="6">
    <source>
        <dbReference type="ARBA" id="ARBA00022840"/>
    </source>
</evidence>
<feature type="domain" description="ABC transporter" evidence="11">
    <location>
        <begin position="719"/>
        <end position="947"/>
    </location>
</feature>
<dbReference type="CDD" id="cd18596">
    <property type="entry name" value="ABC_6TM_VMR1_D1_like"/>
    <property type="match status" value="1"/>
</dbReference>
<feature type="transmembrane region" description="Helical" evidence="10">
    <location>
        <begin position="525"/>
        <end position="544"/>
    </location>
</feature>
<feature type="transmembrane region" description="Helical" evidence="10">
    <location>
        <begin position="1052"/>
        <end position="1078"/>
    </location>
</feature>
<feature type="transmembrane region" description="Helical" evidence="10">
    <location>
        <begin position="87"/>
        <end position="107"/>
    </location>
</feature>